<keyword evidence="1" id="KW-1133">Transmembrane helix</keyword>
<protein>
    <submittedName>
        <fullName evidence="2">Uncharacterized protein</fullName>
    </submittedName>
</protein>
<accession>A0A2K8KMX4</accession>
<dbReference type="EMBL" id="CP024870">
    <property type="protein sequence ID" value="ATX70964.1"/>
    <property type="molecule type" value="Genomic_DNA"/>
</dbReference>
<gene>
    <name evidence="2" type="ORF">SCLAR_v1c06470</name>
</gene>
<keyword evidence="1" id="KW-0472">Membrane</keyword>
<sequence>MEAKKIYEDIVVSLFNIIKNEKLRTKIALNLEYKTKAISLVNDLLALEKDYDCSFKDTNWSQIYAKAIVNVTKEKLKFEKPDDKSETDIYADYADTLTVSLNLYNVPKEVLMSNNLEITAEEIKLNSKVTEQMKSLYTEQVEETTEVLPIVEVVDKNSEQPNTNPKNQFFQDGFGGQQVNFGDIPIPPLQNPRFYPYRSKPKNMKYFKLVSGCIFALLTLIFVIGEIVILSQSVKVSIVENPDFFSGWIFITDKKIEELILPIMTGFTGANTQVLSYFTVLIGLASGTGVAYFLLTKPRHYRDQFRISWMIVFYALFFVIITGMKYITSAKYIWPAMVNQSTFEVNLKSSFEAAARAANVEWGYVSSSVSNVTGWDANIRSIYQMFLDTNSIKLAAIFLWIEMAISFLALVVVITLLFYNPATDRNKVMRAVSEYQKAMGEAMNGRKYKMDPTLFEDEDVIRDFYESKNNPKESDEK</sequence>
<organism evidence="2 3">
    <name type="scientific">Spiroplasma clarkii</name>
    <dbReference type="NCBI Taxonomy" id="2139"/>
    <lineage>
        <taxon>Bacteria</taxon>
        <taxon>Bacillati</taxon>
        <taxon>Mycoplasmatota</taxon>
        <taxon>Mollicutes</taxon>
        <taxon>Entomoplasmatales</taxon>
        <taxon>Spiroplasmataceae</taxon>
        <taxon>Spiroplasma</taxon>
    </lineage>
</organism>
<dbReference type="Proteomes" id="UP000231179">
    <property type="component" value="Chromosome"/>
</dbReference>
<proteinExistence type="predicted"/>
<feature type="transmembrane region" description="Helical" evidence="1">
    <location>
        <begin position="394"/>
        <end position="419"/>
    </location>
</feature>
<feature type="transmembrane region" description="Helical" evidence="1">
    <location>
        <begin position="206"/>
        <end position="230"/>
    </location>
</feature>
<name>A0A2K8KMX4_9MOLU</name>
<reference evidence="2 3" key="1">
    <citation type="submission" date="2017-11" db="EMBL/GenBank/DDBJ databases">
        <title>Complete genome sequence of Spiroplasma clarkii CN-5 (DSM 19994).</title>
        <authorList>
            <person name="Tsai Y.-M."/>
            <person name="Chang A."/>
            <person name="Lo W.-S."/>
            <person name="Kuo C.-H."/>
        </authorList>
    </citation>
    <scope>NUCLEOTIDE SEQUENCE [LARGE SCALE GENOMIC DNA]</scope>
    <source>
        <strain evidence="2 3">CN-5</strain>
    </source>
</reference>
<evidence type="ECO:0000256" key="1">
    <source>
        <dbReference type="SAM" id="Phobius"/>
    </source>
</evidence>
<dbReference type="AlphaFoldDB" id="A0A2K8KMX4"/>
<feature type="transmembrane region" description="Helical" evidence="1">
    <location>
        <begin position="274"/>
        <end position="295"/>
    </location>
</feature>
<evidence type="ECO:0000313" key="3">
    <source>
        <dbReference type="Proteomes" id="UP000231179"/>
    </source>
</evidence>
<keyword evidence="3" id="KW-1185">Reference proteome</keyword>
<dbReference type="RefSeq" id="WP_100254513.1">
    <property type="nucleotide sequence ID" value="NZ_CP024870.1"/>
</dbReference>
<feature type="transmembrane region" description="Helical" evidence="1">
    <location>
        <begin position="307"/>
        <end position="327"/>
    </location>
</feature>
<evidence type="ECO:0000313" key="2">
    <source>
        <dbReference type="EMBL" id="ATX70964.1"/>
    </source>
</evidence>
<keyword evidence="1" id="KW-0812">Transmembrane</keyword>